<dbReference type="AlphaFoldDB" id="A0A939HFA8"/>
<name>A0A939HFA8_9MICC</name>
<proteinExistence type="predicted"/>
<sequence length="94" mass="10659">MSAARQLDPEQQGTASLEPVANWTTLSRGDEVVIYANGFPSTSGHVEMRGPDGSVFWIMQKDGMGRSMVHKTDRLRVYRKRKTTARRNRSYGRD</sequence>
<evidence type="ECO:0000313" key="2">
    <source>
        <dbReference type="Proteomes" id="UP000664164"/>
    </source>
</evidence>
<accession>A0A939HFA8</accession>
<evidence type="ECO:0000313" key="1">
    <source>
        <dbReference type="EMBL" id="MBO1267288.1"/>
    </source>
</evidence>
<comment type="caution">
    <text evidence="1">The sequence shown here is derived from an EMBL/GenBank/DDBJ whole genome shotgun (WGS) entry which is preliminary data.</text>
</comment>
<protein>
    <submittedName>
        <fullName evidence="1">Uncharacterized protein</fullName>
    </submittedName>
</protein>
<dbReference type="Proteomes" id="UP000664164">
    <property type="component" value="Unassembled WGS sequence"/>
</dbReference>
<reference evidence="1" key="1">
    <citation type="submission" date="2021-03" db="EMBL/GenBank/DDBJ databases">
        <title>A new species, PO-11, isolated from a karst cave deposit.</title>
        <authorList>
            <person name="Zhaoxiaoyong W."/>
        </authorList>
    </citation>
    <scope>NUCLEOTIDE SEQUENCE</scope>
    <source>
        <strain evidence="1">PO-11</strain>
    </source>
</reference>
<dbReference type="RefSeq" id="WP_207615085.1">
    <property type="nucleotide sequence ID" value="NZ_JAFNLL010000007.1"/>
</dbReference>
<gene>
    <name evidence="1" type="ORF">J1902_04710</name>
</gene>
<dbReference type="EMBL" id="JAFNLL010000007">
    <property type="protein sequence ID" value="MBO1267288.1"/>
    <property type="molecule type" value="Genomic_DNA"/>
</dbReference>
<organism evidence="1 2">
    <name type="scientific">Arthrobacter cavernae</name>
    <dbReference type="NCBI Taxonomy" id="2817681"/>
    <lineage>
        <taxon>Bacteria</taxon>
        <taxon>Bacillati</taxon>
        <taxon>Actinomycetota</taxon>
        <taxon>Actinomycetes</taxon>
        <taxon>Micrococcales</taxon>
        <taxon>Micrococcaceae</taxon>
        <taxon>Arthrobacter</taxon>
    </lineage>
</organism>
<keyword evidence="2" id="KW-1185">Reference proteome</keyword>